<proteinExistence type="predicted"/>
<comment type="caution">
    <text evidence="1">The sequence shown here is derived from an EMBL/GenBank/DDBJ whole genome shotgun (WGS) entry which is preliminary data.</text>
</comment>
<protein>
    <submittedName>
        <fullName evidence="1">Uncharacterized protein</fullName>
    </submittedName>
</protein>
<organism evidence="1 2">
    <name type="scientific">Saitozyma podzolica</name>
    <dbReference type="NCBI Taxonomy" id="1890683"/>
    <lineage>
        <taxon>Eukaryota</taxon>
        <taxon>Fungi</taxon>
        <taxon>Dikarya</taxon>
        <taxon>Basidiomycota</taxon>
        <taxon>Agaricomycotina</taxon>
        <taxon>Tremellomycetes</taxon>
        <taxon>Tremellales</taxon>
        <taxon>Trimorphomycetaceae</taxon>
        <taxon>Saitozyma</taxon>
    </lineage>
</organism>
<keyword evidence="2" id="KW-1185">Reference proteome</keyword>
<sequence>MHASTDGFLGTEPSRDDWKRHIFFERFQHSFSEDAWSALQQEVESMPDVPSTKSLALALAATHAADIVSNKLLSSHRLLVPAIPLAQALRSDDWRSTTFFRDEDGVATSTDKAARNCFVKWYNGGYNYDRPKFELTMDPKTLAAARLLMTIASSAHYSEIIQDMANSHISSSMDRDTTKSHISSEMVTRGEMDAEDDDAESKVHTVRALDERKAEKKDRKTSPVLQLGTPSLSTVSAFSDIDDIPVLHLTTSSGEQMTSPELDMDLSDASSLSDVDESHFVETNVGLDLDLSDASSLSDVDESHFAGMGW</sequence>
<dbReference type="Proteomes" id="UP000279259">
    <property type="component" value="Unassembled WGS sequence"/>
</dbReference>
<accession>A0A427XTE6</accession>
<gene>
    <name evidence="1" type="ORF">EHS25_006037</name>
</gene>
<dbReference type="EMBL" id="RSCD01000028">
    <property type="protein sequence ID" value="RSH82104.1"/>
    <property type="molecule type" value="Genomic_DNA"/>
</dbReference>
<evidence type="ECO:0000313" key="1">
    <source>
        <dbReference type="EMBL" id="RSH82104.1"/>
    </source>
</evidence>
<name>A0A427XTE6_9TREE</name>
<reference evidence="1 2" key="1">
    <citation type="submission" date="2018-11" db="EMBL/GenBank/DDBJ databases">
        <title>Genome sequence of Saitozyma podzolica DSM 27192.</title>
        <authorList>
            <person name="Aliyu H."/>
            <person name="Gorte O."/>
            <person name="Ochsenreither K."/>
        </authorList>
    </citation>
    <scope>NUCLEOTIDE SEQUENCE [LARGE SCALE GENOMIC DNA]</scope>
    <source>
        <strain evidence="1 2">DSM 27192</strain>
    </source>
</reference>
<evidence type="ECO:0000313" key="2">
    <source>
        <dbReference type="Proteomes" id="UP000279259"/>
    </source>
</evidence>
<dbReference type="AlphaFoldDB" id="A0A427XTE6"/>